<feature type="compositionally biased region" description="Basic and acidic residues" evidence="1">
    <location>
        <begin position="305"/>
        <end position="318"/>
    </location>
</feature>
<evidence type="ECO:0000313" key="3">
    <source>
        <dbReference type="EMBL" id="MFC6870006.1"/>
    </source>
</evidence>
<keyword evidence="2" id="KW-1133">Transmembrane helix</keyword>
<evidence type="ECO:0000313" key="4">
    <source>
        <dbReference type="Proteomes" id="UP001596337"/>
    </source>
</evidence>
<dbReference type="InterPro" id="IPR021235">
    <property type="entry name" value="DUF2637"/>
</dbReference>
<dbReference type="EMBL" id="JBHSXX010000001">
    <property type="protein sequence ID" value="MFC6870006.1"/>
    <property type="molecule type" value="Genomic_DNA"/>
</dbReference>
<organism evidence="3 4">
    <name type="scientific">Haloechinothrix salitolerans</name>
    <dbReference type="NCBI Taxonomy" id="926830"/>
    <lineage>
        <taxon>Bacteria</taxon>
        <taxon>Bacillati</taxon>
        <taxon>Actinomycetota</taxon>
        <taxon>Actinomycetes</taxon>
        <taxon>Pseudonocardiales</taxon>
        <taxon>Pseudonocardiaceae</taxon>
        <taxon>Haloechinothrix</taxon>
    </lineage>
</organism>
<dbReference type="Pfam" id="PF10935">
    <property type="entry name" value="DUF2637"/>
    <property type="match status" value="1"/>
</dbReference>
<feature type="compositionally biased region" description="Basic and acidic residues" evidence="1">
    <location>
        <begin position="258"/>
        <end position="269"/>
    </location>
</feature>
<feature type="transmembrane region" description="Helical" evidence="2">
    <location>
        <begin position="50"/>
        <end position="75"/>
    </location>
</feature>
<evidence type="ECO:0000256" key="1">
    <source>
        <dbReference type="SAM" id="MobiDB-lite"/>
    </source>
</evidence>
<proteinExistence type="predicted"/>
<accession>A0ABW2C4B2</accession>
<dbReference type="RefSeq" id="WP_345394019.1">
    <property type="nucleotide sequence ID" value="NZ_BAABLA010000021.1"/>
</dbReference>
<keyword evidence="2" id="KW-0812">Transmembrane</keyword>
<evidence type="ECO:0000256" key="2">
    <source>
        <dbReference type="SAM" id="Phobius"/>
    </source>
</evidence>
<keyword evidence="4" id="KW-1185">Reference proteome</keyword>
<feature type="transmembrane region" description="Helical" evidence="2">
    <location>
        <begin position="20"/>
        <end position="38"/>
    </location>
</feature>
<gene>
    <name evidence="3" type="ORF">ACFQGD_22960</name>
</gene>
<sequence length="330" mass="34597">MTSLPDAVRARGRGTRWRVWLQRGAAGVVAAVAAYVSYDHQWAFALAHGARGIAAAVWPLSVDGLLVLASLALLDPALTVARPWVRVVVRVAFVAGVVVSLAANVAAAGRWDWAPVLVAGWPPLALLLSVEILIHSATRDTRTETQPLVTGEPGDSRVLDLGAGTGETVSPGTDTPAAVGAGRLDSVSGPDETALSGRRVRRGEAQRVMWEHYRCALAQGRTLTGAELDRIAGTRDYGRAVLARWRRTGRIPATSDTSENRSTVDESRAAEPITAGPVSTVATETTESNETPASGSGGGVTAVESYRDTQEANRDTGRAARPVESGRAAA</sequence>
<comment type="caution">
    <text evidence="3">The sequence shown here is derived from an EMBL/GenBank/DDBJ whole genome shotgun (WGS) entry which is preliminary data.</text>
</comment>
<protein>
    <submittedName>
        <fullName evidence="3">DUF2637 domain-containing protein</fullName>
    </submittedName>
</protein>
<feature type="transmembrane region" description="Helical" evidence="2">
    <location>
        <begin position="87"/>
        <end position="107"/>
    </location>
</feature>
<reference evidence="4" key="1">
    <citation type="journal article" date="2019" name="Int. J. Syst. Evol. Microbiol.">
        <title>The Global Catalogue of Microorganisms (GCM) 10K type strain sequencing project: providing services to taxonomists for standard genome sequencing and annotation.</title>
        <authorList>
            <consortium name="The Broad Institute Genomics Platform"/>
            <consortium name="The Broad Institute Genome Sequencing Center for Infectious Disease"/>
            <person name="Wu L."/>
            <person name="Ma J."/>
        </authorList>
    </citation>
    <scope>NUCLEOTIDE SEQUENCE [LARGE SCALE GENOMIC DNA]</scope>
    <source>
        <strain evidence="4">KCTC 32255</strain>
    </source>
</reference>
<feature type="region of interest" description="Disordered" evidence="1">
    <location>
        <begin position="163"/>
        <end position="200"/>
    </location>
</feature>
<feature type="compositionally biased region" description="Polar residues" evidence="1">
    <location>
        <begin position="280"/>
        <end position="294"/>
    </location>
</feature>
<dbReference type="Proteomes" id="UP001596337">
    <property type="component" value="Unassembled WGS sequence"/>
</dbReference>
<feature type="region of interest" description="Disordered" evidence="1">
    <location>
        <begin position="252"/>
        <end position="330"/>
    </location>
</feature>
<name>A0ABW2C4B2_9PSEU</name>
<feature type="transmembrane region" description="Helical" evidence="2">
    <location>
        <begin position="113"/>
        <end position="134"/>
    </location>
</feature>
<keyword evidence="2" id="KW-0472">Membrane</keyword>